<evidence type="ECO:0000256" key="2">
    <source>
        <dbReference type="PIRSR" id="PIRSR005962-1"/>
    </source>
</evidence>
<dbReference type="PANTHER" id="PTHR11014">
    <property type="entry name" value="PEPTIDASE M20 FAMILY MEMBER"/>
    <property type="match status" value="1"/>
</dbReference>
<dbReference type="InterPro" id="IPR011650">
    <property type="entry name" value="Peptidase_M20_dimer"/>
</dbReference>
<comment type="caution">
    <text evidence="4">The sequence shown here is derived from an EMBL/GenBank/DDBJ whole genome shotgun (WGS) entry which is preliminary data.</text>
</comment>
<dbReference type="Proteomes" id="UP000258888">
    <property type="component" value="Unassembled WGS sequence"/>
</dbReference>
<dbReference type="GO" id="GO:0050118">
    <property type="term" value="F:N-acetyldiaminopimelate deacetylase activity"/>
    <property type="evidence" value="ECO:0007669"/>
    <property type="project" value="UniProtKB-ARBA"/>
</dbReference>
<keyword evidence="2" id="KW-0479">Metal-binding</keyword>
<proteinExistence type="predicted"/>
<keyword evidence="5" id="KW-1185">Reference proteome</keyword>
<dbReference type="SUPFAM" id="SSF53187">
    <property type="entry name" value="Zn-dependent exopeptidases"/>
    <property type="match status" value="1"/>
</dbReference>
<reference evidence="4 5" key="1">
    <citation type="submission" date="2016-02" db="EMBL/GenBank/DDBJ databases">
        <title>Gardnerella vaginalis Subgroups Defined by cpn60 Sequencing and Sialidase Activity in Isolates from Canada, Belgium and Kenya.</title>
        <authorList>
            <person name="Schellenberg J."/>
            <person name="Paramel Jayaprakash T."/>
            <person name="Withana Gamage N."/>
            <person name="Patterson M.H."/>
            <person name="Vaneechoutte M."/>
            <person name="Hill J.E."/>
        </authorList>
    </citation>
    <scope>NUCLEOTIDE SEQUENCE [LARGE SCALE GENOMIC DNA]</scope>
    <source>
        <strain evidence="4 5">N160</strain>
    </source>
</reference>
<dbReference type="GO" id="GO:0019877">
    <property type="term" value="P:diaminopimelate biosynthetic process"/>
    <property type="evidence" value="ECO:0007669"/>
    <property type="project" value="UniProtKB-ARBA"/>
</dbReference>
<evidence type="ECO:0000256" key="1">
    <source>
        <dbReference type="ARBA" id="ARBA00022801"/>
    </source>
</evidence>
<evidence type="ECO:0000259" key="3">
    <source>
        <dbReference type="Pfam" id="PF07687"/>
    </source>
</evidence>
<dbReference type="Pfam" id="PF07687">
    <property type="entry name" value="M20_dimer"/>
    <property type="match status" value="1"/>
</dbReference>
<comment type="cofactor">
    <cofactor evidence="2">
        <name>Mn(2+)</name>
        <dbReference type="ChEBI" id="CHEBI:29035"/>
    </cofactor>
    <text evidence="2">The Mn(2+) ion enhances activity.</text>
</comment>
<dbReference type="Pfam" id="PF01546">
    <property type="entry name" value="Peptidase_M20"/>
    <property type="match status" value="1"/>
</dbReference>
<protein>
    <submittedName>
        <fullName evidence="4">Amidohydrolase</fullName>
    </submittedName>
</protein>
<keyword evidence="1 4" id="KW-0378">Hydrolase</keyword>
<dbReference type="InterPro" id="IPR002933">
    <property type="entry name" value="Peptidase_M20"/>
</dbReference>
<dbReference type="PANTHER" id="PTHR11014:SF63">
    <property type="entry name" value="METALLOPEPTIDASE, PUTATIVE (AFU_ORTHOLOGUE AFUA_6G09600)-RELATED"/>
    <property type="match status" value="1"/>
</dbReference>
<dbReference type="InterPro" id="IPR036264">
    <property type="entry name" value="Bact_exopeptidase_dim_dom"/>
</dbReference>
<feature type="binding site" evidence="2">
    <location>
        <position position="379"/>
    </location>
    <ligand>
        <name>Mn(2+)</name>
        <dbReference type="ChEBI" id="CHEBI:29035"/>
        <label>2</label>
    </ligand>
</feature>
<dbReference type="Gene3D" id="3.30.70.360">
    <property type="match status" value="1"/>
</dbReference>
<keyword evidence="2" id="KW-0464">Manganese</keyword>
<dbReference type="Gene3D" id="3.40.630.10">
    <property type="entry name" value="Zn peptidases"/>
    <property type="match status" value="1"/>
</dbReference>
<dbReference type="CDD" id="cd05664">
    <property type="entry name" value="M20_Acy1-like"/>
    <property type="match status" value="1"/>
</dbReference>
<dbReference type="EMBL" id="LSLH01000001">
    <property type="protein sequence ID" value="RFD74696.1"/>
    <property type="molecule type" value="Genomic_DNA"/>
</dbReference>
<dbReference type="AlphaFoldDB" id="A0A3E1INX0"/>
<feature type="domain" description="Peptidase M20 dimerisation" evidence="3">
    <location>
        <begin position="199"/>
        <end position="295"/>
    </location>
</feature>
<dbReference type="PIRSF" id="PIRSF005962">
    <property type="entry name" value="Pept_M20D_amidohydro"/>
    <property type="match status" value="1"/>
</dbReference>
<dbReference type="NCBIfam" id="TIGR01891">
    <property type="entry name" value="amidohydrolases"/>
    <property type="match status" value="1"/>
</dbReference>
<feature type="binding site" evidence="2">
    <location>
        <position position="115"/>
    </location>
    <ligand>
        <name>Mn(2+)</name>
        <dbReference type="ChEBI" id="CHEBI:29035"/>
        <label>2</label>
    </ligand>
</feature>
<evidence type="ECO:0000313" key="4">
    <source>
        <dbReference type="EMBL" id="RFD74696.1"/>
    </source>
</evidence>
<organism evidence="4 5">
    <name type="scientific">Gardnerella vaginalis</name>
    <dbReference type="NCBI Taxonomy" id="2702"/>
    <lineage>
        <taxon>Bacteria</taxon>
        <taxon>Bacillati</taxon>
        <taxon>Actinomycetota</taxon>
        <taxon>Actinomycetes</taxon>
        <taxon>Bifidobacteriales</taxon>
        <taxon>Bifidobacteriaceae</taxon>
        <taxon>Gardnerella</taxon>
    </lineage>
</organism>
<sequence length="410" mass="44287">MLQLTAVQKILSDLDETQAERGKQYKYFHQHPELSMKEDHTAQTIIDILSKAGIETKRVGKTGVVAEIKNGEGPVVAMRADIDALPIKENSGKDYTSTVSTQDENGKTVGVSHACGHDFHISSLLGALKAFNEHKDAWRGTYIGVFQPGEETAQGAKDLVENGITSMIAKPDVYLGQHVLGAIPAGTVGIRPGAFLTTAASIRVHIFGKGSHGSMPELSVDPVVVASSIVLKLQTIVSRELAAKDYAIVTVGALNAGSKSNIIPDDAELLINTRTYSEDTQEFVHNAIERIVRGECELARCPKEPEFTYSDHYPLTNNDQNASLRVRKAFDEYFGEDSVDISRASASEDFSIVANAFKTPYAYWGLGGFADMQNAPGNHNPAFAPDLQPTLNRGLEAAVVAACAWLASEK</sequence>
<accession>A0A3E1INX0</accession>
<name>A0A3E1INX0_GARVA</name>
<dbReference type="InterPro" id="IPR017439">
    <property type="entry name" value="Amidohydrolase"/>
</dbReference>
<feature type="binding site" evidence="2">
    <location>
        <position position="117"/>
    </location>
    <ligand>
        <name>Mn(2+)</name>
        <dbReference type="ChEBI" id="CHEBI:29035"/>
        <label>2</label>
    </ligand>
</feature>
<evidence type="ECO:0000313" key="5">
    <source>
        <dbReference type="Proteomes" id="UP000258888"/>
    </source>
</evidence>
<dbReference type="RefSeq" id="WP_116793863.1">
    <property type="nucleotide sequence ID" value="NZ_LSLH01000001.1"/>
</dbReference>
<feature type="binding site" evidence="2">
    <location>
        <position position="151"/>
    </location>
    <ligand>
        <name>Mn(2+)</name>
        <dbReference type="ChEBI" id="CHEBI:29035"/>
        <label>2</label>
    </ligand>
</feature>
<feature type="binding site" evidence="2">
    <location>
        <position position="178"/>
    </location>
    <ligand>
        <name>Mn(2+)</name>
        <dbReference type="ChEBI" id="CHEBI:29035"/>
        <label>2</label>
    </ligand>
</feature>
<dbReference type="FunFam" id="3.30.70.360:FF:000001">
    <property type="entry name" value="N-acetyldiaminopimelate deacetylase"/>
    <property type="match status" value="1"/>
</dbReference>
<dbReference type="GO" id="GO:0046872">
    <property type="term" value="F:metal ion binding"/>
    <property type="evidence" value="ECO:0007669"/>
    <property type="project" value="UniProtKB-KW"/>
</dbReference>
<dbReference type="SUPFAM" id="SSF55031">
    <property type="entry name" value="Bacterial exopeptidase dimerisation domain"/>
    <property type="match status" value="1"/>
</dbReference>
<gene>
    <name evidence="4" type="ORF">AXE76_00275</name>
</gene>